<sequence length="167" mass="19186">MCKLFGPTKAIEDGQSNVEFLKMDSQQIPPTANVPSEPQIANNQEDIAAMKPEHITEEEWMIYMNHINSEEFQERLVHLRESTSLSEDEIFAEVLPSKLVAFQAIGVLPKQHKLRATQKVAALRKELEEYKVAMTQEMEIFSTKVDFGEALICKRSIFFDTFTFMLN</sequence>
<proteinExistence type="predicted"/>
<protein>
    <submittedName>
        <fullName evidence="2">Uncharacterized protein</fullName>
    </submittedName>
</protein>
<comment type="caution">
    <text evidence="2">The sequence shown here is derived from an EMBL/GenBank/DDBJ whole genome shotgun (WGS) entry which is preliminary data.</text>
</comment>
<organism evidence="2 3">
    <name type="scientific">Rhamnella rubrinervis</name>
    <dbReference type="NCBI Taxonomy" id="2594499"/>
    <lineage>
        <taxon>Eukaryota</taxon>
        <taxon>Viridiplantae</taxon>
        <taxon>Streptophyta</taxon>
        <taxon>Embryophyta</taxon>
        <taxon>Tracheophyta</taxon>
        <taxon>Spermatophyta</taxon>
        <taxon>Magnoliopsida</taxon>
        <taxon>eudicotyledons</taxon>
        <taxon>Gunneridae</taxon>
        <taxon>Pentapetalae</taxon>
        <taxon>rosids</taxon>
        <taxon>fabids</taxon>
        <taxon>Rosales</taxon>
        <taxon>Rhamnaceae</taxon>
        <taxon>rhamnoid group</taxon>
        <taxon>Rhamneae</taxon>
        <taxon>Rhamnella</taxon>
    </lineage>
</organism>
<feature type="coiled-coil region" evidence="1">
    <location>
        <begin position="113"/>
        <end position="140"/>
    </location>
</feature>
<reference evidence="2" key="1">
    <citation type="submission" date="2020-03" db="EMBL/GenBank/DDBJ databases">
        <title>A high-quality chromosome-level genome assembly of a woody plant with both climbing and erect habits, Rhamnella rubrinervis.</title>
        <authorList>
            <person name="Lu Z."/>
            <person name="Yang Y."/>
            <person name="Zhu X."/>
            <person name="Sun Y."/>
        </authorList>
    </citation>
    <scope>NUCLEOTIDE SEQUENCE</scope>
    <source>
        <strain evidence="2">BYM</strain>
        <tissue evidence="2">Leaf</tissue>
    </source>
</reference>
<accession>A0A8K0HHZ9</accession>
<keyword evidence="3" id="KW-1185">Reference proteome</keyword>
<name>A0A8K0HHZ9_9ROSA</name>
<dbReference type="EMBL" id="VOIH02000003">
    <property type="protein sequence ID" value="KAF3452084.1"/>
    <property type="molecule type" value="Genomic_DNA"/>
</dbReference>
<gene>
    <name evidence="2" type="ORF">FNV43_RR08180</name>
</gene>
<evidence type="ECO:0000256" key="1">
    <source>
        <dbReference type="SAM" id="Coils"/>
    </source>
</evidence>
<evidence type="ECO:0000313" key="3">
    <source>
        <dbReference type="Proteomes" id="UP000796880"/>
    </source>
</evidence>
<keyword evidence="1" id="KW-0175">Coiled coil</keyword>
<dbReference type="AlphaFoldDB" id="A0A8K0HHZ9"/>
<evidence type="ECO:0000313" key="2">
    <source>
        <dbReference type="EMBL" id="KAF3452084.1"/>
    </source>
</evidence>
<dbReference type="Proteomes" id="UP000796880">
    <property type="component" value="Unassembled WGS sequence"/>
</dbReference>